<keyword evidence="2" id="KW-0479">Metal-binding</keyword>
<dbReference type="OrthoDB" id="445007at2759"/>
<dbReference type="AlphaFoldDB" id="A0A8J1UIF0"/>
<accession>A0A8J1UIF0</accession>
<dbReference type="EMBL" id="CAIIXF020000006">
    <property type="protein sequence ID" value="CAH1785253.1"/>
    <property type="molecule type" value="Genomic_DNA"/>
</dbReference>
<keyword evidence="3" id="KW-0408">Iron</keyword>
<evidence type="ECO:0000256" key="1">
    <source>
        <dbReference type="ARBA" id="ARBA00001962"/>
    </source>
</evidence>
<dbReference type="PANTHER" id="PTHR20883">
    <property type="entry name" value="PHYTANOYL-COA DIOXYGENASE DOMAIN CONTAINING 1"/>
    <property type="match status" value="1"/>
</dbReference>
<dbReference type="PANTHER" id="PTHR20883:SF15">
    <property type="entry name" value="PHYTANOYL-COA DIOXYGENASE DOMAIN-CONTAINING PROTEIN 1"/>
    <property type="match status" value="1"/>
</dbReference>
<evidence type="ECO:0000313" key="6">
    <source>
        <dbReference type="Proteomes" id="UP000749559"/>
    </source>
</evidence>
<dbReference type="Gene3D" id="2.60.120.620">
    <property type="entry name" value="q2cbj1_9rhob like domain"/>
    <property type="match status" value="1"/>
</dbReference>
<comment type="cofactor">
    <cofactor evidence="1">
        <name>Fe cation</name>
        <dbReference type="ChEBI" id="CHEBI:24875"/>
    </cofactor>
</comment>
<evidence type="ECO:0000313" key="5">
    <source>
        <dbReference type="EMBL" id="CAH1785253.1"/>
    </source>
</evidence>
<dbReference type="InterPro" id="IPR008775">
    <property type="entry name" value="Phytyl_CoA_dOase-like"/>
</dbReference>
<comment type="similarity">
    <text evidence="4">Belongs to the PhyH family. PHYHD1 subfamily.</text>
</comment>
<evidence type="ECO:0000256" key="3">
    <source>
        <dbReference type="ARBA" id="ARBA00023004"/>
    </source>
</evidence>
<dbReference type="GO" id="GO:0046872">
    <property type="term" value="F:metal ion binding"/>
    <property type="evidence" value="ECO:0007669"/>
    <property type="project" value="UniProtKB-KW"/>
</dbReference>
<organism evidence="5 6">
    <name type="scientific">Owenia fusiformis</name>
    <name type="common">Polychaete worm</name>
    <dbReference type="NCBI Taxonomy" id="6347"/>
    <lineage>
        <taxon>Eukaryota</taxon>
        <taxon>Metazoa</taxon>
        <taxon>Spiralia</taxon>
        <taxon>Lophotrochozoa</taxon>
        <taxon>Annelida</taxon>
        <taxon>Polychaeta</taxon>
        <taxon>Sedentaria</taxon>
        <taxon>Canalipalpata</taxon>
        <taxon>Sabellida</taxon>
        <taxon>Oweniida</taxon>
        <taxon>Oweniidae</taxon>
        <taxon>Owenia</taxon>
    </lineage>
</organism>
<reference evidence="5" key="1">
    <citation type="submission" date="2022-03" db="EMBL/GenBank/DDBJ databases">
        <authorList>
            <person name="Martin C."/>
        </authorList>
    </citation>
    <scope>NUCLEOTIDE SEQUENCE</scope>
</reference>
<dbReference type="Pfam" id="PF05721">
    <property type="entry name" value="PhyH"/>
    <property type="match status" value="1"/>
</dbReference>
<feature type="non-terminal residue" evidence="5">
    <location>
        <position position="1"/>
    </location>
</feature>
<keyword evidence="6" id="KW-1185">Reference proteome</keyword>
<dbReference type="SUPFAM" id="SSF51197">
    <property type="entry name" value="Clavaminate synthase-like"/>
    <property type="match status" value="1"/>
</dbReference>
<sequence>FKMATKDQTEKFNKDGYCVVENALSSDECDALRQECHDMIEEMDPKEHHTVFVATGDDSESPQMKEDYFMTSGDKIRFFFEKGALDEKGELMVDKQKSLNKIGHALYWLAPGFKKCTFSDTIKTILKNLQYEDPAVCQSMYIFKQPRIGGEVSPHQDASYLYTTPLKVMGIWIALEDATLDNGCLWFIPGSHKDGIHENRRMVRTPDGQGSKYIGGASREYDSKEFVPVPIKKGDLILIDGLVVHKSHANTSENSRHIYTFHVIEQKNTEWSKENWLQPTKELPFPSIYAN</sequence>
<protein>
    <submittedName>
        <fullName evidence="5">Uncharacterized protein</fullName>
    </submittedName>
</protein>
<comment type="caution">
    <text evidence="5">The sequence shown here is derived from an EMBL/GenBank/DDBJ whole genome shotgun (WGS) entry which is preliminary data.</text>
</comment>
<evidence type="ECO:0000256" key="4">
    <source>
        <dbReference type="ARBA" id="ARBA00038356"/>
    </source>
</evidence>
<gene>
    <name evidence="5" type="ORF">OFUS_LOCUS11340</name>
</gene>
<proteinExistence type="inferred from homology"/>
<name>A0A8J1UIF0_OWEFU</name>
<dbReference type="Proteomes" id="UP000749559">
    <property type="component" value="Unassembled WGS sequence"/>
</dbReference>
<evidence type="ECO:0000256" key="2">
    <source>
        <dbReference type="ARBA" id="ARBA00022723"/>
    </source>
</evidence>